<dbReference type="InterPro" id="IPR007421">
    <property type="entry name" value="Schlafen_AlbA_2_dom"/>
</dbReference>
<protein>
    <recommendedName>
        <fullName evidence="1">Schlafen AlbA-2 domain-containing protein</fullName>
    </recommendedName>
</protein>
<dbReference type="PANTHER" id="PTHR37292:SF2">
    <property type="entry name" value="DUF262 DOMAIN-CONTAINING PROTEIN"/>
    <property type="match status" value="1"/>
</dbReference>
<feature type="non-terminal residue" evidence="2">
    <location>
        <position position="1"/>
    </location>
</feature>
<proteinExistence type="predicted"/>
<sequence>IIAYIFLKPSRKLSEKEIKNAVRWFYYSQIRNRYTSQLPQKLDKDLGVIAKSEHPFQDLLNVIEEERPLEIKTSEFVGRDVRHPLFSLMRWYFKSKGAVCLGTGIQLRKNMGTKYELEKDHIFAYSVLRDSEYFDMSNRLHYALAQEITNRAILTSTENRSKSAKNADIYLSGVRKLFPDSLKLQCIPEDENLWKVENYREFLIARRNLLTENLNDFLNNISVKEENIITEIDLEEIIQSGEHSHLEFKSTLRWNLDKLTDDKKMEEVILKSISAFSNGDGGKLLIGVADDGEILGLEDDYNSLKEANKDYFEIHLRNLINKNFGKDFAVTGIHFKFPLIDEIELCEIDIQAGSKPIFLEITDKNGMKQKKFYVRSGNTSQELAIDEVASYVKNRFEN</sequence>
<evidence type="ECO:0000313" key="2">
    <source>
        <dbReference type="EMBL" id="SVB93363.1"/>
    </source>
</evidence>
<accession>A0A382I3F3</accession>
<organism evidence="2">
    <name type="scientific">marine metagenome</name>
    <dbReference type="NCBI Taxonomy" id="408172"/>
    <lineage>
        <taxon>unclassified sequences</taxon>
        <taxon>metagenomes</taxon>
        <taxon>ecological metagenomes</taxon>
    </lineage>
</organism>
<dbReference type="Gene3D" id="3.30.950.30">
    <property type="entry name" value="Schlafen, AAA domain"/>
    <property type="match status" value="1"/>
</dbReference>
<dbReference type="AlphaFoldDB" id="A0A382I3F3"/>
<dbReference type="EMBL" id="UINC01064569">
    <property type="protein sequence ID" value="SVB93363.1"/>
    <property type="molecule type" value="Genomic_DNA"/>
</dbReference>
<feature type="domain" description="Schlafen AlbA-2" evidence="1">
    <location>
        <begin position="242"/>
        <end position="383"/>
    </location>
</feature>
<reference evidence="2" key="1">
    <citation type="submission" date="2018-05" db="EMBL/GenBank/DDBJ databases">
        <authorList>
            <person name="Lanie J.A."/>
            <person name="Ng W.-L."/>
            <person name="Kazmierczak K.M."/>
            <person name="Andrzejewski T.M."/>
            <person name="Davidsen T.M."/>
            <person name="Wayne K.J."/>
            <person name="Tettelin H."/>
            <person name="Glass J.I."/>
            <person name="Rusch D."/>
            <person name="Podicherti R."/>
            <person name="Tsui H.-C.T."/>
            <person name="Winkler M.E."/>
        </authorList>
    </citation>
    <scope>NUCLEOTIDE SEQUENCE</scope>
</reference>
<gene>
    <name evidence="2" type="ORF">METZ01_LOCUS246217</name>
</gene>
<evidence type="ECO:0000259" key="1">
    <source>
        <dbReference type="Pfam" id="PF04326"/>
    </source>
</evidence>
<dbReference type="PANTHER" id="PTHR37292">
    <property type="entry name" value="VNG6097C"/>
    <property type="match status" value="1"/>
</dbReference>
<dbReference type="Pfam" id="PF04326">
    <property type="entry name" value="SLFN_AlbA_2"/>
    <property type="match status" value="1"/>
</dbReference>
<dbReference type="InterPro" id="IPR038461">
    <property type="entry name" value="Schlafen_AlbA_2_dom_sf"/>
</dbReference>
<name>A0A382I3F3_9ZZZZ</name>